<evidence type="ECO:0000256" key="1">
    <source>
        <dbReference type="SAM" id="MobiDB-lite"/>
    </source>
</evidence>
<protein>
    <submittedName>
        <fullName evidence="2">Uncharacterized protein</fullName>
    </submittedName>
</protein>
<comment type="caution">
    <text evidence="2">The sequence shown here is derived from an EMBL/GenBank/DDBJ whole genome shotgun (WGS) entry which is preliminary data.</text>
</comment>
<sequence>MVESKKGMKEAAKPALETVDKPGVKAEGRTAAPVTKDAKAVPAKKAAASADKGAAQKKAAAKKETSKAAAKKPVTRKREPKVAVHFQFDGKDLVAKEVLDQAVKAFKKSHRGVVIKTIELYIVANESAAYYVINGEADGNYKIML</sequence>
<dbReference type="InterPro" id="IPR046313">
    <property type="entry name" value="DUF6465"/>
</dbReference>
<reference evidence="2 3" key="1">
    <citation type="submission" date="2019-08" db="EMBL/GenBank/DDBJ databases">
        <title>In-depth cultivation of the pig gut microbiome towards novel bacterial diversity and tailored functional studies.</title>
        <authorList>
            <person name="Wylensek D."/>
            <person name="Hitch T.C.A."/>
            <person name="Clavel T."/>
        </authorList>
    </citation>
    <scope>NUCLEOTIDE SEQUENCE [LARGE SCALE GENOMIC DNA]</scope>
    <source>
        <strain evidence="2 3">WCA-389-WT-23D1</strain>
    </source>
</reference>
<feature type="region of interest" description="Disordered" evidence="1">
    <location>
        <begin position="1"/>
        <end position="80"/>
    </location>
</feature>
<feature type="compositionally biased region" description="Low complexity" evidence="1">
    <location>
        <begin position="31"/>
        <end position="58"/>
    </location>
</feature>
<dbReference type="Pfam" id="PF20069">
    <property type="entry name" value="DUF6465"/>
    <property type="match status" value="1"/>
</dbReference>
<organism evidence="2 3">
    <name type="scientific">Clostridium porci</name>
    <dbReference type="NCBI Taxonomy" id="2605778"/>
    <lineage>
        <taxon>Bacteria</taxon>
        <taxon>Bacillati</taxon>
        <taxon>Bacillota</taxon>
        <taxon>Clostridia</taxon>
        <taxon>Eubacteriales</taxon>
        <taxon>Clostridiaceae</taxon>
        <taxon>Clostridium</taxon>
    </lineage>
</organism>
<keyword evidence="3" id="KW-1185">Reference proteome</keyword>
<dbReference type="EMBL" id="VUMD01000001">
    <property type="protein sequence ID" value="MSS35176.1"/>
    <property type="molecule type" value="Genomic_DNA"/>
</dbReference>
<name>A0A7X2NHU9_9CLOT</name>
<dbReference type="RefSeq" id="WP_154470589.1">
    <property type="nucleotide sequence ID" value="NZ_DBEWUL010000204.1"/>
</dbReference>
<evidence type="ECO:0000313" key="2">
    <source>
        <dbReference type="EMBL" id="MSS35176.1"/>
    </source>
</evidence>
<feature type="compositionally biased region" description="Basic and acidic residues" evidence="1">
    <location>
        <begin position="1"/>
        <end position="28"/>
    </location>
</feature>
<evidence type="ECO:0000313" key="3">
    <source>
        <dbReference type="Proteomes" id="UP000429958"/>
    </source>
</evidence>
<accession>A0A7X2NHU9</accession>
<dbReference type="Proteomes" id="UP000429958">
    <property type="component" value="Unassembled WGS sequence"/>
</dbReference>
<gene>
    <name evidence="2" type="ORF">FYJ39_00925</name>
</gene>
<dbReference type="AlphaFoldDB" id="A0A7X2NHU9"/>
<proteinExistence type="predicted"/>